<gene>
    <name evidence="13" type="primary">woxy</name>
</gene>
<reference evidence="13" key="1">
    <citation type="journal article" date="2013" name="New Phytol.">
        <title>Symplesiomorphies in the WUSCHEL clade suggest that the last common ancestor of seed plants contained at least four independent stem cell niches.</title>
        <authorList>
            <person name="Nardmann J."/>
            <person name="Werr W."/>
        </authorList>
    </citation>
    <scope>NUCLEOTIDE SEQUENCE</scope>
    <source>
        <tissue evidence="13">Female flower</tissue>
    </source>
</reference>
<dbReference type="PROSITE" id="PS50071">
    <property type="entry name" value="HOMEOBOX_2"/>
    <property type="match status" value="1"/>
</dbReference>
<feature type="region of interest" description="Disordered" evidence="11">
    <location>
        <begin position="187"/>
        <end position="214"/>
    </location>
</feature>
<comment type="subcellular location">
    <subcellularLocation>
        <location evidence="1 9 10">Nucleus</location>
    </subcellularLocation>
</comment>
<evidence type="ECO:0000256" key="7">
    <source>
        <dbReference type="ARBA" id="ARBA00023242"/>
    </source>
</evidence>
<dbReference type="Pfam" id="PF00046">
    <property type="entry name" value="Homeodomain"/>
    <property type="match status" value="1"/>
</dbReference>
<evidence type="ECO:0000256" key="10">
    <source>
        <dbReference type="RuleBase" id="RU000682"/>
    </source>
</evidence>
<dbReference type="GO" id="GO:0005634">
    <property type="term" value="C:nucleus"/>
    <property type="evidence" value="ECO:0007669"/>
    <property type="project" value="UniProtKB-SubCell"/>
</dbReference>
<evidence type="ECO:0000256" key="4">
    <source>
        <dbReference type="ARBA" id="ARBA00023125"/>
    </source>
</evidence>
<evidence type="ECO:0000256" key="8">
    <source>
        <dbReference type="ARBA" id="ARBA00024040"/>
    </source>
</evidence>
<dbReference type="SMART" id="SM00389">
    <property type="entry name" value="HOX"/>
    <property type="match status" value="1"/>
</dbReference>
<dbReference type="InterPro" id="IPR001356">
    <property type="entry name" value="HD"/>
</dbReference>
<keyword evidence="3" id="KW-0805">Transcription regulation</keyword>
<keyword evidence="6" id="KW-0804">Transcription</keyword>
<evidence type="ECO:0000313" key="13">
    <source>
        <dbReference type="EMBL" id="CCP29686.1"/>
    </source>
</evidence>
<comment type="similarity">
    <text evidence="8">Belongs to the WUS homeobox family.</text>
</comment>
<dbReference type="InterPro" id="IPR044555">
    <property type="entry name" value="WUSCHEL-like"/>
</dbReference>
<dbReference type="InterPro" id="IPR009057">
    <property type="entry name" value="Homeodomain-like_sf"/>
</dbReference>
<accession>S6CY25</accession>
<evidence type="ECO:0000256" key="3">
    <source>
        <dbReference type="ARBA" id="ARBA00023015"/>
    </source>
</evidence>
<organism evidence="13">
    <name type="scientific">Gnetum gnemon</name>
    <name type="common">Spanish joint-fir</name>
    <name type="synonym">Gnetum acutatum</name>
    <dbReference type="NCBI Taxonomy" id="3382"/>
    <lineage>
        <taxon>Eukaryota</taxon>
        <taxon>Viridiplantae</taxon>
        <taxon>Streptophyta</taxon>
        <taxon>Embryophyta</taxon>
        <taxon>Tracheophyta</taxon>
        <taxon>Spermatophyta</taxon>
        <taxon>Gnetopsida</taxon>
        <taxon>Gnetidae</taxon>
        <taxon>Gnetales</taxon>
        <taxon>Gnetaceae</taxon>
        <taxon>Gnetum</taxon>
    </lineage>
</organism>
<evidence type="ECO:0000256" key="11">
    <source>
        <dbReference type="SAM" id="MobiDB-lite"/>
    </source>
</evidence>
<feature type="compositionally biased region" description="Polar residues" evidence="11">
    <location>
        <begin position="197"/>
        <end position="207"/>
    </location>
</feature>
<dbReference type="GO" id="GO:0003677">
    <property type="term" value="F:DNA binding"/>
    <property type="evidence" value="ECO:0007669"/>
    <property type="project" value="UniProtKB-UniRule"/>
</dbReference>
<dbReference type="CDD" id="cd00086">
    <property type="entry name" value="homeodomain"/>
    <property type="match status" value="1"/>
</dbReference>
<keyword evidence="4 9" id="KW-0238">DNA-binding</keyword>
<protein>
    <submittedName>
        <fullName evidence="13">HD transcription factor</fullName>
    </submittedName>
</protein>
<keyword evidence="7 9" id="KW-0539">Nucleus</keyword>
<dbReference type="Gene3D" id="1.10.10.60">
    <property type="entry name" value="Homeodomain-like"/>
    <property type="match status" value="1"/>
</dbReference>
<evidence type="ECO:0000256" key="5">
    <source>
        <dbReference type="ARBA" id="ARBA00023155"/>
    </source>
</evidence>
<dbReference type="EMBL" id="HF564621">
    <property type="protein sequence ID" value="CCP29686.1"/>
    <property type="molecule type" value="mRNA"/>
</dbReference>
<feature type="DNA-binding region" description="Homeobox" evidence="9">
    <location>
        <begin position="36"/>
        <end position="100"/>
    </location>
</feature>
<keyword evidence="5 9" id="KW-0371">Homeobox</keyword>
<evidence type="ECO:0000256" key="6">
    <source>
        <dbReference type="ARBA" id="ARBA00023163"/>
    </source>
</evidence>
<evidence type="ECO:0000256" key="1">
    <source>
        <dbReference type="ARBA" id="ARBA00004123"/>
    </source>
</evidence>
<name>S6CY25_GNEGN</name>
<keyword evidence="2" id="KW-0217">Developmental protein</keyword>
<evidence type="ECO:0000256" key="2">
    <source>
        <dbReference type="ARBA" id="ARBA00022473"/>
    </source>
</evidence>
<sequence>MDSCHRSCSNFDSNPIYLPFSLFFPPLFSADSPFIPRWVRWNPTKEQLRTLENVYNGGNKSPRTEQIQHITAELRRHGNVAGINVFYWFKNRKARERRRLKTAFCPSHSASAATTASVASSIAFSDAGMGARAAASSNYYNDTCTSPCSAAGASTVMAGGGGGGGGGGGSSISTSCCDYWWVESSSSSEVAADDDNTPLQSHPQTLQLFPPPPP</sequence>
<dbReference type="GO" id="GO:0003700">
    <property type="term" value="F:DNA-binding transcription factor activity"/>
    <property type="evidence" value="ECO:0007669"/>
    <property type="project" value="InterPro"/>
</dbReference>
<dbReference type="PANTHER" id="PTHR45940">
    <property type="entry name" value="WUSCHEL-RELATED HOMEOBOX 1-RELATED"/>
    <property type="match status" value="1"/>
</dbReference>
<evidence type="ECO:0000259" key="12">
    <source>
        <dbReference type="PROSITE" id="PS50071"/>
    </source>
</evidence>
<dbReference type="GO" id="GO:0099402">
    <property type="term" value="P:plant organ development"/>
    <property type="evidence" value="ECO:0007669"/>
    <property type="project" value="InterPro"/>
</dbReference>
<proteinExistence type="evidence at transcript level"/>
<evidence type="ECO:0000256" key="9">
    <source>
        <dbReference type="PROSITE-ProRule" id="PRU00108"/>
    </source>
</evidence>
<dbReference type="PANTHER" id="PTHR45940:SF2">
    <property type="entry name" value="WUSCHEL-RELATED HOMEOBOX 1"/>
    <property type="match status" value="1"/>
</dbReference>
<dbReference type="SUPFAM" id="SSF46689">
    <property type="entry name" value="Homeodomain-like"/>
    <property type="match status" value="1"/>
</dbReference>
<dbReference type="AlphaFoldDB" id="S6CY25"/>
<feature type="domain" description="Homeobox" evidence="12">
    <location>
        <begin position="34"/>
        <end position="99"/>
    </location>
</feature>